<keyword evidence="4" id="KW-0812">Transmembrane</keyword>
<organism evidence="7 8">
    <name type="scientific">Xenopus tropicalis</name>
    <name type="common">Western clawed frog</name>
    <name type="synonym">Silurana tropicalis</name>
    <dbReference type="NCBI Taxonomy" id="8364"/>
    <lineage>
        <taxon>Eukaryota</taxon>
        <taxon>Metazoa</taxon>
        <taxon>Chordata</taxon>
        <taxon>Craniata</taxon>
        <taxon>Vertebrata</taxon>
        <taxon>Euteleostomi</taxon>
        <taxon>Amphibia</taxon>
        <taxon>Batrachia</taxon>
        <taxon>Anura</taxon>
        <taxon>Pipoidea</taxon>
        <taxon>Pipidae</taxon>
        <taxon>Xenopodinae</taxon>
        <taxon>Xenopus</taxon>
        <taxon>Silurana</taxon>
    </lineage>
</organism>
<dbReference type="KEGG" id="xtr:100495012"/>
<dbReference type="AGR" id="Xenbase:XB-GENE-29082507"/>
<evidence type="ECO:0000256" key="3">
    <source>
        <dbReference type="SAM" id="MobiDB-lite"/>
    </source>
</evidence>
<dbReference type="Gene3D" id="2.60.40.10">
    <property type="entry name" value="Immunoglobulins"/>
    <property type="match status" value="1"/>
</dbReference>
<dbReference type="RefSeq" id="XP_031761826.1">
    <property type="nucleotide sequence ID" value="XM_031905966.1"/>
</dbReference>
<sequence>MIQFCAVLMGLLIRRVIGWAGTLPAPVLTKTPDYPVYITGEAVTLDCTVDNRPYQNYFTFFKHNANHLSQSSPTYQMYTREQMSGDKYTCQYTAGSVTSPMSNSITLHVLDPPLAPKISLRTSLNSEPGERWYIPDEYVTVICTSPKLNMNGVRYYINGKVTHTANVNRRETAYQMLVSGRELSVRCMYWRIEHGRQIDSLMSDPVTLKIADPPPSPSISLRPSRLEYTRDESIDVICIPPQSYPVRGIRYYKETSEIYSINMPQIQTSFPVPRNAAGDYTCGYWIESGGNKILSFSSDIVTVRRTDHPPSPSISLRPLRLEYTRDESIDVICTPPQSYPVRGIRYYKDTSEIYSINLSQIQTSYPVPRNASGDYTCGYWIESGGNEILSYSSAIVTVRRTGFTTPLSSVLITRVMEAHTSKASSVSVTTAPPQSTPGIQPGASPEDPSISMTTAHPQSTPVTQSSVSPAGIYGIIGGTILLLICVAVLLRTHACHREKKHRYKPKHLWANHHSTDMENEIAGKNTALLDQDTNDKLHIYCEVEITLDPLASKKPASSPKPKPAVVPTIPPPPAMPPILLPPQSDALLKSKVAHVKTSKLQAQHSDALLDSTVMKMNPLYGDFSSK</sequence>
<dbReference type="OMA" id="GYWIESG"/>
<dbReference type="PANTHER" id="PTHR11481">
    <property type="entry name" value="IMMUNOGLOBULIN FC RECEPTOR"/>
    <property type="match status" value="1"/>
</dbReference>
<dbReference type="Xenbase" id="XB-GENE-29082507">
    <property type="gene designation" value="LOC100495012"/>
</dbReference>
<keyword evidence="1 5" id="KW-0732">Signal</keyword>
<dbReference type="InterPro" id="IPR036179">
    <property type="entry name" value="Ig-like_dom_sf"/>
</dbReference>
<evidence type="ECO:0000256" key="2">
    <source>
        <dbReference type="ARBA" id="ARBA00023157"/>
    </source>
</evidence>
<dbReference type="InterPro" id="IPR007110">
    <property type="entry name" value="Ig-like_dom"/>
</dbReference>
<dbReference type="OrthoDB" id="6151406at2759"/>
<dbReference type="AlphaFoldDB" id="A0A8J1JZ96"/>
<gene>
    <name evidence="8 9" type="primary">LOC100495012</name>
</gene>
<reference evidence="8" key="1">
    <citation type="submission" date="2025-08" db="UniProtKB">
        <authorList>
            <consortium name="RefSeq"/>
        </authorList>
    </citation>
    <scope>IDENTIFICATION</scope>
    <source>
        <strain evidence="8">Nigerian</strain>
        <tissue evidence="8">Liver and blood</tissue>
    </source>
</reference>
<feature type="region of interest" description="Disordered" evidence="3">
    <location>
        <begin position="422"/>
        <end position="466"/>
    </location>
</feature>
<feature type="chain" id="PRO_5035188061" evidence="5">
    <location>
        <begin position="19"/>
        <end position="626"/>
    </location>
</feature>
<evidence type="ECO:0000313" key="8">
    <source>
        <dbReference type="RefSeq" id="XP_031761826.1"/>
    </source>
</evidence>
<feature type="signal peptide" evidence="5">
    <location>
        <begin position="1"/>
        <end position="18"/>
    </location>
</feature>
<keyword evidence="2" id="KW-1015">Disulfide bond</keyword>
<dbReference type="InterPro" id="IPR013783">
    <property type="entry name" value="Ig-like_fold"/>
</dbReference>
<feature type="compositionally biased region" description="Polar residues" evidence="3">
    <location>
        <begin position="450"/>
        <end position="466"/>
    </location>
</feature>
<proteinExistence type="predicted"/>
<keyword evidence="7" id="KW-1185">Reference proteome</keyword>
<dbReference type="SUPFAM" id="SSF48726">
    <property type="entry name" value="Immunoglobulin"/>
    <property type="match status" value="2"/>
</dbReference>
<dbReference type="PANTHER" id="PTHR11481:SF121">
    <property type="entry name" value="CARCINOEMBRYONIC ANTIGEN-RELATED CELL ADHESION MOLECULE 5"/>
    <property type="match status" value="1"/>
</dbReference>
<dbReference type="GeneID" id="100495012"/>
<dbReference type="InterPro" id="IPR050488">
    <property type="entry name" value="Ig_Fc_receptor"/>
</dbReference>
<protein>
    <submittedName>
        <fullName evidence="8">Uncharacterized protein LOC100495012</fullName>
    </submittedName>
</protein>
<dbReference type="PROSITE" id="PS50835">
    <property type="entry name" value="IG_LIKE"/>
    <property type="match status" value="1"/>
</dbReference>
<dbReference type="Proteomes" id="UP000008143">
    <property type="component" value="Chromosome 1"/>
</dbReference>
<evidence type="ECO:0000313" key="7">
    <source>
        <dbReference type="Proteomes" id="UP000008143"/>
    </source>
</evidence>
<evidence type="ECO:0000259" key="6">
    <source>
        <dbReference type="PROSITE" id="PS50835"/>
    </source>
</evidence>
<name>A0A8J1JZ96_XENTR</name>
<feature type="transmembrane region" description="Helical" evidence="4">
    <location>
        <begin position="470"/>
        <end position="490"/>
    </location>
</feature>
<evidence type="ECO:0000256" key="5">
    <source>
        <dbReference type="SAM" id="SignalP"/>
    </source>
</evidence>
<dbReference type="Pfam" id="PF13895">
    <property type="entry name" value="Ig_2"/>
    <property type="match status" value="1"/>
</dbReference>
<evidence type="ECO:0000256" key="4">
    <source>
        <dbReference type="SAM" id="Phobius"/>
    </source>
</evidence>
<keyword evidence="4" id="KW-0472">Membrane</keyword>
<feature type="compositionally biased region" description="Low complexity" evidence="3">
    <location>
        <begin position="422"/>
        <end position="431"/>
    </location>
</feature>
<accession>A0A8J1JZ96</accession>
<feature type="domain" description="Ig-like" evidence="6">
    <location>
        <begin position="26"/>
        <end position="106"/>
    </location>
</feature>
<evidence type="ECO:0000313" key="9">
    <source>
        <dbReference type="Xenbase" id="XB-GENE-29082507"/>
    </source>
</evidence>
<evidence type="ECO:0000256" key="1">
    <source>
        <dbReference type="ARBA" id="ARBA00022729"/>
    </source>
</evidence>
<keyword evidence="4" id="KW-1133">Transmembrane helix</keyword>